<dbReference type="InterPro" id="IPR003961">
    <property type="entry name" value="FN3_dom"/>
</dbReference>
<sequence>AICDGKIEPSACNKYYSGNNYIQYRTLVKEYDSGGTCSSPGQCTGCNPGFYPDGSYCTMTKPPNITYNEAKLMDRNNQVKYNPGDLSGGPPQDDVWTNNRDWTEIYTKVDGKYSLDETPPGIDSDHFVTKFVIGVKEVWIQFTLKRGNFVTTIFTFFSLKGGSTIGTPLKYQCTGMAESNPVKEFYCSHTFKIIDSNWNIPFQNDDRLYFDMSTTGGGYGEYINRETGRPDSWTLVGKTNTRQFLYRFDLIQPYHCRVTGSSPCADYLTAPDLTEDSTINLSWDGWTDDLSKLYYYEYDLYELGHDLKQLGEHKGSGGLRLTRENISVSTLSSTFTIPDSKPGMYAVHFVAFDKAGNWRAGRKVFLFDDQSAVDIVEQPGKVTRIVTASQNTSYTWVVEDTDTVRIEWTGRFRNTRHEQGRWLFPVASSKNMSYDDNDGNRTVAEIYNQHAIVDFKVSYEIYDVNGMKSNRELTSISDVKDEHDVLTISWEDGDKLIVNVRAIDVFKKYNEENVTVYRDATPPVIEDLWLTKGDRLNISVHRIEDFQEMTIEWIAYDYHSGIDSIYWRLYDNYTGTDVLHGREDILAQGSSATIDNCTDYYSTFPRGADCYCTPFWGCYHRHFQVKPTIKTILGQPSGLVSGKDSGVHDTDYYIEVSATSKALLTTVIHKKITIDISPPHTGIVHDGVRGTPEVDYQQDKTLHAHWDGFFDRESGVLFYQYGFDTQCIPKANFQLDVPNSGLNETYSLHASYTVESEGKYYITVVAYNRALDPSDPVCSDGVTIDTSVPSVKEVKIEGSRVKGGLIKDSTSSNYYVVGEDRDLRIISNPTVTSDCISKATEITDLEMLPFEKFPNGTIVQVDGGIFCSNTSAAPSELDPMLSKSSMMYIEWSPVSPPAGIYDYEVGLSSTAGSSSPDVMAFRSTRQHAHIRIMHGDVPDGALFYIIIKTISKAGVEGIQTIGPCFMDTTPPDFTGPITVTYSDGYLMATWSSTAFLDAQDSYPLEMEFAIGHEQGGTDVHPYQALKFEGPCTEASPATCTSIKVNETDWRLHGHHTYYVIVKAENSAGLTTYGVSTGYQHDVQLPSEGTVFDILPGDVDDIDYQTDTVSISARWSGFEHPHLDVTYKFSVGTTKGATDVVPETDVGAVTSYTATSLSLNAFETYFVNIKAVTDAGYVEVTSDGVTVVEENSVLSGIIINDGEPCSMTVDNGVLFTHHDEDNRKRCEVDINYQSSTTELKAYWTIPDLMKHYTRNCHFAIEEESNPGGIWIVKRNYEHISTHKMAKVTDIQLDPGKMYRFKIKFCAISTCYSPLTSDGVRILSNSPQTGQMQIEHQNITQGGGSEKIIINMERFYDPDFVHPVDKYDVIDRYEWAITDQSTIGRTHTTWTEVKGAQLTQSNTWMTFTITLQNELDTSKCRKFSVRGFNKAKLVSVVSTEIIDCDAFNPILVQPNVIIDAVGEPTSDDGYGLPIVLEENLLWYLSDRDYTPYRNYISAVWPRLRYHSYSVAVIHYKSNDITTYYKPASTLDLPDPCSHPDSMICATTGNEFLNFHFDDGILEDGERYLVCLRGDRTEIQHEKWLEILPDLNICTDGVIVDLTPPIAGDVWITNIPGTEYQTSTSDMYVNWQSFRDVEELNDVPHSSGIQDYQLGLGTSIGGNDVVAFHSVGVVNHAALHNLNLQSGHTYYATIIGMDFANRTTTKTSNPVIVDTSPPVKSDVAISITGRHIVSKSEIEACWKGIFTDIESGINYYEWSVGSQPGYDDVMTFTNVNNECAENNKTVPLDLHEGHAYYVSVKAHNKAGLMSQATSWAYVVDTTPPVAGHVYDGKPINPVTRKDDDFQTDMTTLSVYWEGFHDPHSAIREYYISIGTCPLCEDVIEYQAIGIVNEISIDHVHFGPGLTYYSTVTACNTADLCTSATSDGLIMDDSPPSVGVVFDGTTAHDIEYQSLRTYVGAEWYGFADPQSGLAKYEWMAGSEPGIDDIVPIRETHLAMVGVVTNLNPLLPVGQRIYVTVIAYNHAGLYSVASSNGFIVDITAPVISYGPVFDPSYGIYNNYLIYRSALKVLWSVKDDESYIERQYLSIKSHIGGEFQLTSTSVNGIARDFILTGLSLHDGVTYYVQLISCNGAQICSESESLGIIVDTTPPLRGMFAIETDHAADLERHVNVDGWMTWNYNEDNGISQIKMHSETGEDKYDEGKVQTFTVETVTLTPDVKDIYVSVLAVNKAGLSSPVIHSQFKKIPAGALSLVRRCTAITCEGHCVCGAQDKLCQLNGAACNDVTLKLYFTFENLADNNNNLLYVKDSFPSNVDEDYSASNTALKGSWGISFHQGYAPRW</sequence>
<accession>A0AA88Y6G3</accession>
<evidence type="ECO:0000313" key="3">
    <source>
        <dbReference type="Proteomes" id="UP001186944"/>
    </source>
</evidence>
<evidence type="ECO:0000313" key="2">
    <source>
        <dbReference type="EMBL" id="KAK3099491.1"/>
    </source>
</evidence>
<dbReference type="PANTHER" id="PTHR16897">
    <property type="entry name" value="OS10G0105400 PROTEIN"/>
    <property type="match status" value="1"/>
</dbReference>
<feature type="domain" description="Fibronectin type-III" evidence="1">
    <location>
        <begin position="1714"/>
        <end position="1821"/>
    </location>
</feature>
<comment type="caution">
    <text evidence="2">The sequence shown here is derived from an EMBL/GenBank/DDBJ whole genome shotgun (WGS) entry which is preliminary data.</text>
</comment>
<proteinExistence type="predicted"/>
<evidence type="ECO:0000259" key="1">
    <source>
        <dbReference type="PROSITE" id="PS50853"/>
    </source>
</evidence>
<dbReference type="InterPro" id="IPR036116">
    <property type="entry name" value="FN3_sf"/>
</dbReference>
<dbReference type="SUPFAM" id="SSF49265">
    <property type="entry name" value="Fibronectin type III"/>
    <property type="match status" value="1"/>
</dbReference>
<reference evidence="2" key="1">
    <citation type="submission" date="2019-08" db="EMBL/GenBank/DDBJ databases">
        <title>The improved chromosome-level genome for the pearl oyster Pinctada fucata martensii using PacBio sequencing and Hi-C.</title>
        <authorList>
            <person name="Zheng Z."/>
        </authorList>
    </citation>
    <scope>NUCLEOTIDE SEQUENCE</scope>
    <source>
        <strain evidence="2">ZZ-2019</strain>
        <tissue evidence="2">Adductor muscle</tissue>
    </source>
</reference>
<dbReference type="SMART" id="SM00060">
    <property type="entry name" value="FN3"/>
    <property type="match status" value="4"/>
</dbReference>
<dbReference type="EMBL" id="VSWD01000006">
    <property type="protein sequence ID" value="KAK3099491.1"/>
    <property type="molecule type" value="Genomic_DNA"/>
</dbReference>
<dbReference type="Proteomes" id="UP001186944">
    <property type="component" value="Unassembled WGS sequence"/>
</dbReference>
<feature type="non-terminal residue" evidence="2">
    <location>
        <position position="1"/>
    </location>
</feature>
<organism evidence="2 3">
    <name type="scientific">Pinctada imbricata</name>
    <name type="common">Atlantic pearl-oyster</name>
    <name type="synonym">Pinctada martensii</name>
    <dbReference type="NCBI Taxonomy" id="66713"/>
    <lineage>
        <taxon>Eukaryota</taxon>
        <taxon>Metazoa</taxon>
        <taxon>Spiralia</taxon>
        <taxon>Lophotrochozoa</taxon>
        <taxon>Mollusca</taxon>
        <taxon>Bivalvia</taxon>
        <taxon>Autobranchia</taxon>
        <taxon>Pteriomorphia</taxon>
        <taxon>Pterioida</taxon>
        <taxon>Pterioidea</taxon>
        <taxon>Pteriidae</taxon>
        <taxon>Pinctada</taxon>
    </lineage>
</organism>
<protein>
    <recommendedName>
        <fullName evidence="1">Fibronectin type-III domain-containing protein</fullName>
    </recommendedName>
</protein>
<dbReference type="PROSITE" id="PS50853">
    <property type="entry name" value="FN3"/>
    <property type="match status" value="1"/>
</dbReference>
<keyword evidence="3" id="KW-1185">Reference proteome</keyword>
<dbReference type="PANTHER" id="PTHR16897:SF2">
    <property type="entry name" value="OS03G0226600 PROTEIN"/>
    <property type="match status" value="1"/>
</dbReference>
<name>A0AA88Y6G3_PINIB</name>
<gene>
    <name evidence="2" type="ORF">FSP39_005250</name>
</gene>